<dbReference type="Proteomes" id="UP000789759">
    <property type="component" value="Unassembled WGS sequence"/>
</dbReference>
<organism evidence="2 3">
    <name type="scientific">Cetraspora pellucida</name>
    <dbReference type="NCBI Taxonomy" id="1433469"/>
    <lineage>
        <taxon>Eukaryota</taxon>
        <taxon>Fungi</taxon>
        <taxon>Fungi incertae sedis</taxon>
        <taxon>Mucoromycota</taxon>
        <taxon>Glomeromycotina</taxon>
        <taxon>Glomeromycetes</taxon>
        <taxon>Diversisporales</taxon>
        <taxon>Gigasporaceae</taxon>
        <taxon>Cetraspora</taxon>
    </lineage>
</organism>
<sequence length="43" mass="5177">MTDVLSIISETWKNEPEYVKTEYKRIAENAKIRFKELYPNLKS</sequence>
<dbReference type="EMBL" id="CAJVQA010027116">
    <property type="protein sequence ID" value="CAG8790973.1"/>
    <property type="molecule type" value="Genomic_DNA"/>
</dbReference>
<dbReference type="InterPro" id="IPR009071">
    <property type="entry name" value="HMG_box_dom"/>
</dbReference>
<feature type="domain" description="HMG box" evidence="1">
    <location>
        <begin position="2"/>
        <end position="42"/>
    </location>
</feature>
<dbReference type="InterPro" id="IPR036910">
    <property type="entry name" value="HMG_box_dom_sf"/>
</dbReference>
<evidence type="ECO:0000259" key="1">
    <source>
        <dbReference type="Pfam" id="PF00505"/>
    </source>
</evidence>
<name>A0A9N9P7L2_9GLOM</name>
<dbReference type="Pfam" id="PF00505">
    <property type="entry name" value="HMG_box"/>
    <property type="match status" value="1"/>
</dbReference>
<accession>A0A9N9P7L2</accession>
<evidence type="ECO:0000313" key="3">
    <source>
        <dbReference type="Proteomes" id="UP000789759"/>
    </source>
</evidence>
<dbReference type="OrthoDB" id="6247875at2759"/>
<keyword evidence="3" id="KW-1185">Reference proteome</keyword>
<comment type="caution">
    <text evidence="2">The sequence shown here is derived from an EMBL/GenBank/DDBJ whole genome shotgun (WGS) entry which is preliminary data.</text>
</comment>
<dbReference type="AlphaFoldDB" id="A0A9N9P7L2"/>
<dbReference type="Gene3D" id="1.10.30.10">
    <property type="entry name" value="High mobility group box domain"/>
    <property type="match status" value="1"/>
</dbReference>
<feature type="non-terminal residue" evidence="2">
    <location>
        <position position="43"/>
    </location>
</feature>
<reference evidence="2" key="1">
    <citation type="submission" date="2021-06" db="EMBL/GenBank/DDBJ databases">
        <authorList>
            <person name="Kallberg Y."/>
            <person name="Tangrot J."/>
            <person name="Rosling A."/>
        </authorList>
    </citation>
    <scope>NUCLEOTIDE SEQUENCE</scope>
    <source>
        <strain evidence="2">FL966</strain>
    </source>
</reference>
<evidence type="ECO:0000313" key="2">
    <source>
        <dbReference type="EMBL" id="CAG8790973.1"/>
    </source>
</evidence>
<dbReference type="SUPFAM" id="SSF47095">
    <property type="entry name" value="HMG-box"/>
    <property type="match status" value="1"/>
</dbReference>
<gene>
    <name evidence="2" type="ORF">CPELLU_LOCUS16992</name>
</gene>
<protein>
    <submittedName>
        <fullName evidence="2">6232_t:CDS:1</fullName>
    </submittedName>
</protein>
<proteinExistence type="predicted"/>